<dbReference type="PANTHER" id="PTHR47992">
    <property type="entry name" value="PROTEIN PHOSPHATASE"/>
    <property type="match status" value="1"/>
</dbReference>
<evidence type="ECO:0000313" key="7">
    <source>
        <dbReference type="EMBL" id="KAK1749162.1"/>
    </source>
</evidence>
<dbReference type="GO" id="GO:0046872">
    <property type="term" value="F:metal ion binding"/>
    <property type="evidence" value="ECO:0007669"/>
    <property type="project" value="UniProtKB-KW"/>
</dbReference>
<dbReference type="Gene3D" id="3.60.40.10">
    <property type="entry name" value="PPM-type phosphatase domain"/>
    <property type="match status" value="1"/>
</dbReference>
<protein>
    <submittedName>
        <fullName evidence="7">Protein-serine/threonine phosphatase, PP2C family</fullName>
        <ecNumber evidence="7">3.1.3.16</ecNumber>
    </submittedName>
</protein>
<dbReference type="EC" id="3.1.3.16" evidence="7"/>
<dbReference type="InterPro" id="IPR036291">
    <property type="entry name" value="NAD(P)-bd_dom_sf"/>
</dbReference>
<dbReference type="PROSITE" id="PS51746">
    <property type="entry name" value="PPM_2"/>
    <property type="match status" value="1"/>
</dbReference>
<dbReference type="Pfam" id="PF01408">
    <property type="entry name" value="GFO_IDH_MocA"/>
    <property type="match status" value="1"/>
</dbReference>
<keyword evidence="4 5" id="KW-0904">Protein phosphatase</keyword>
<dbReference type="EMBL" id="JATAAI010000001">
    <property type="protein sequence ID" value="KAK1749162.1"/>
    <property type="molecule type" value="Genomic_DNA"/>
</dbReference>
<keyword evidence="3 5" id="KW-0378">Hydrolase</keyword>
<sequence length="621" mass="67906">MEDEYFVGDDGRFAAVFDGHGGAAVSRYLRQNLYAAVQAALPTSASAVEAGTQEKQDESLNSASTDDLVIASAVCAAFEKIDNEVLQIGHWSFQGSTGCAVVIHKNVDGTRTIISGNVGDSRAILGQHKQAIDLTRDHKPNDEIERSRILELGGTVDWCGQVDRLGQPVEHTGVYRINGNLALSRSIGDRSERPWVSSEVEIKLQTIEDDVDSFVLLATDGLFDVMTSQEVVSFVHQVLDSTPTEHQDESRRNIAKAVTEEALRRGSGDNVTVLVIWLHGEKKTMSNLSVVCARLDFIVEPWFMSDAGKSSPGSTEFAEFQKEAEAKHGIKFFSKVEDVPPVVEGKRLAIISARTSDNPDLFASCLEIGCHAIFLEKPGAPSVAELKNMQESAKKLDVEIFMGFNKNVSKYSEKAREYASANAGTKVTFYHNNNYKDSPESLGECFERNAEGMLKNMAIHELALAVSFYNVSVETIASVEADRKYSRMQTLPGPSGKEFTDFSKLKFTITTKSGDEVSIAADRCGGDDSIGLVTDKAGKELVRYTMPDPEDSAAIEDAEKRIPGAMPYFYVQDPDYFKLKQRVAQAIATGGSAEGVATIDVAVETLRVAEYLTPTLMEQLK</sequence>
<dbReference type="Gene3D" id="3.30.360.10">
    <property type="entry name" value="Dihydrodipicolinate Reductase, domain 2"/>
    <property type="match status" value="1"/>
</dbReference>
<dbReference type="Proteomes" id="UP001224775">
    <property type="component" value="Unassembled WGS sequence"/>
</dbReference>
<dbReference type="CDD" id="cd00143">
    <property type="entry name" value="PP2Cc"/>
    <property type="match status" value="1"/>
</dbReference>
<dbReference type="InterPro" id="IPR015655">
    <property type="entry name" value="PP2C"/>
</dbReference>
<dbReference type="InterPro" id="IPR001932">
    <property type="entry name" value="PPM-type_phosphatase-like_dom"/>
</dbReference>
<dbReference type="PROSITE" id="PS01032">
    <property type="entry name" value="PPM_1"/>
    <property type="match status" value="1"/>
</dbReference>
<dbReference type="Pfam" id="PF00481">
    <property type="entry name" value="PP2C"/>
    <property type="match status" value="1"/>
</dbReference>
<dbReference type="GO" id="GO:0016020">
    <property type="term" value="C:membrane"/>
    <property type="evidence" value="ECO:0007669"/>
    <property type="project" value="UniProtKB-SubCell"/>
</dbReference>
<evidence type="ECO:0000256" key="4">
    <source>
        <dbReference type="ARBA" id="ARBA00022912"/>
    </source>
</evidence>
<dbReference type="InterPro" id="IPR036457">
    <property type="entry name" value="PPM-type-like_dom_sf"/>
</dbReference>
<evidence type="ECO:0000256" key="3">
    <source>
        <dbReference type="ARBA" id="ARBA00022801"/>
    </source>
</evidence>
<dbReference type="GO" id="GO:0004722">
    <property type="term" value="F:protein serine/threonine phosphatase activity"/>
    <property type="evidence" value="ECO:0007669"/>
    <property type="project" value="UniProtKB-EC"/>
</dbReference>
<dbReference type="SUPFAM" id="SSF81606">
    <property type="entry name" value="PP2C-like"/>
    <property type="match status" value="1"/>
</dbReference>
<dbReference type="SUPFAM" id="SSF51735">
    <property type="entry name" value="NAD(P)-binding Rossmann-fold domains"/>
    <property type="match status" value="1"/>
</dbReference>
<comment type="subcellular location">
    <subcellularLocation>
        <location evidence="1">Membrane</location>
        <topology evidence="1">Peripheral membrane protein</topology>
    </subcellularLocation>
</comment>
<comment type="caution">
    <text evidence="7">The sequence shown here is derived from an EMBL/GenBank/DDBJ whole genome shotgun (WGS) entry which is preliminary data.</text>
</comment>
<dbReference type="InterPro" id="IPR000683">
    <property type="entry name" value="Gfo/Idh/MocA-like_OxRdtase_N"/>
</dbReference>
<name>A0AAD8YN77_9STRA</name>
<dbReference type="InterPro" id="IPR000222">
    <property type="entry name" value="PP2C_BS"/>
</dbReference>
<accession>A0AAD8YN77</accession>
<proteinExistence type="inferred from homology"/>
<reference evidence="7" key="1">
    <citation type="submission" date="2023-06" db="EMBL/GenBank/DDBJ databases">
        <title>Survivors Of The Sea: Transcriptome response of Skeletonema marinoi to long-term dormancy.</title>
        <authorList>
            <person name="Pinder M.I.M."/>
            <person name="Kourtchenko O."/>
            <person name="Robertson E.K."/>
            <person name="Larsson T."/>
            <person name="Maumus F."/>
            <person name="Osuna-Cruz C.M."/>
            <person name="Vancaester E."/>
            <person name="Stenow R."/>
            <person name="Vandepoele K."/>
            <person name="Ploug H."/>
            <person name="Bruchert V."/>
            <person name="Godhe A."/>
            <person name="Topel M."/>
        </authorList>
    </citation>
    <scope>NUCLEOTIDE SEQUENCE</scope>
    <source>
        <strain evidence="7">R05AC</strain>
    </source>
</reference>
<evidence type="ECO:0000259" key="6">
    <source>
        <dbReference type="PROSITE" id="PS51746"/>
    </source>
</evidence>
<comment type="similarity">
    <text evidence="5">Belongs to the PP2C family.</text>
</comment>
<gene>
    <name evidence="7" type="ORF">QTG54_001101</name>
</gene>
<dbReference type="GO" id="GO:0000166">
    <property type="term" value="F:nucleotide binding"/>
    <property type="evidence" value="ECO:0007669"/>
    <property type="project" value="InterPro"/>
</dbReference>
<evidence type="ECO:0000256" key="2">
    <source>
        <dbReference type="ARBA" id="ARBA00022723"/>
    </source>
</evidence>
<keyword evidence="2" id="KW-0479">Metal-binding</keyword>
<organism evidence="7 8">
    <name type="scientific">Skeletonema marinoi</name>
    <dbReference type="NCBI Taxonomy" id="267567"/>
    <lineage>
        <taxon>Eukaryota</taxon>
        <taxon>Sar</taxon>
        <taxon>Stramenopiles</taxon>
        <taxon>Ochrophyta</taxon>
        <taxon>Bacillariophyta</taxon>
        <taxon>Coscinodiscophyceae</taxon>
        <taxon>Thalassiosirophycidae</taxon>
        <taxon>Thalassiosirales</taxon>
        <taxon>Skeletonemataceae</taxon>
        <taxon>Skeletonema</taxon>
        <taxon>Skeletonema marinoi-dohrnii complex</taxon>
    </lineage>
</organism>
<dbReference type="AlphaFoldDB" id="A0AAD8YN77"/>
<keyword evidence="8" id="KW-1185">Reference proteome</keyword>
<feature type="domain" description="PPM-type phosphatase" evidence="6">
    <location>
        <begin position="1"/>
        <end position="278"/>
    </location>
</feature>
<evidence type="ECO:0000256" key="5">
    <source>
        <dbReference type="RuleBase" id="RU003465"/>
    </source>
</evidence>
<dbReference type="SMART" id="SM00332">
    <property type="entry name" value="PP2Cc"/>
    <property type="match status" value="1"/>
</dbReference>
<evidence type="ECO:0000256" key="1">
    <source>
        <dbReference type="ARBA" id="ARBA00004170"/>
    </source>
</evidence>
<dbReference type="Gene3D" id="3.40.50.720">
    <property type="entry name" value="NAD(P)-binding Rossmann-like Domain"/>
    <property type="match status" value="1"/>
</dbReference>
<evidence type="ECO:0000313" key="8">
    <source>
        <dbReference type="Proteomes" id="UP001224775"/>
    </source>
</evidence>